<evidence type="ECO:0000313" key="1">
    <source>
        <dbReference type="EMBL" id="ETV76497.1"/>
    </source>
</evidence>
<dbReference type="VEuPathDB" id="FungiDB:H257_09507"/>
<proteinExistence type="predicted"/>
<dbReference type="GeneID" id="20811503"/>
<sequence>MVTVELYLLSRIVTSLSSHRMDVELNMNWRVSELRPRSRHHCRFTTWSSVSTATRLATMRNSTDGSPRRYQLLSNSTNSVSKSSVVDVTSILTEFPCSMNGVRIARAITVK</sequence>
<organism evidence="1">
    <name type="scientific">Aphanomyces astaci</name>
    <name type="common">Crayfish plague agent</name>
    <dbReference type="NCBI Taxonomy" id="112090"/>
    <lineage>
        <taxon>Eukaryota</taxon>
        <taxon>Sar</taxon>
        <taxon>Stramenopiles</taxon>
        <taxon>Oomycota</taxon>
        <taxon>Saprolegniomycetes</taxon>
        <taxon>Saprolegniales</taxon>
        <taxon>Verrucalvaceae</taxon>
        <taxon>Aphanomyces</taxon>
    </lineage>
</organism>
<name>W4G9X7_APHAT</name>
<gene>
    <name evidence="1" type="ORF">H257_09507</name>
</gene>
<reference evidence="1" key="1">
    <citation type="submission" date="2013-12" db="EMBL/GenBank/DDBJ databases">
        <title>The Genome Sequence of Aphanomyces astaci APO3.</title>
        <authorList>
            <consortium name="The Broad Institute Genomics Platform"/>
            <person name="Russ C."/>
            <person name="Tyler B."/>
            <person name="van West P."/>
            <person name="Dieguez-Uribeondo J."/>
            <person name="Young S.K."/>
            <person name="Zeng Q."/>
            <person name="Gargeya S."/>
            <person name="Fitzgerald M."/>
            <person name="Abouelleil A."/>
            <person name="Alvarado L."/>
            <person name="Chapman S.B."/>
            <person name="Gainer-Dewar J."/>
            <person name="Goldberg J."/>
            <person name="Griggs A."/>
            <person name="Gujja S."/>
            <person name="Hansen M."/>
            <person name="Howarth C."/>
            <person name="Imamovic A."/>
            <person name="Ireland A."/>
            <person name="Larimer J."/>
            <person name="McCowan C."/>
            <person name="Murphy C."/>
            <person name="Pearson M."/>
            <person name="Poon T.W."/>
            <person name="Priest M."/>
            <person name="Roberts A."/>
            <person name="Saif S."/>
            <person name="Shea T."/>
            <person name="Sykes S."/>
            <person name="Wortman J."/>
            <person name="Nusbaum C."/>
            <person name="Birren B."/>
        </authorList>
    </citation>
    <scope>NUCLEOTIDE SEQUENCE [LARGE SCALE GENOMIC DNA]</scope>
    <source>
        <strain evidence="1">APO3</strain>
    </source>
</reference>
<accession>W4G9X7</accession>
<dbReference type="RefSeq" id="XP_009834042.1">
    <property type="nucleotide sequence ID" value="XM_009835740.1"/>
</dbReference>
<protein>
    <submittedName>
        <fullName evidence="1">Uncharacterized protein</fullName>
    </submittedName>
</protein>
<dbReference type="EMBL" id="KI913136">
    <property type="protein sequence ID" value="ETV76497.1"/>
    <property type="molecule type" value="Genomic_DNA"/>
</dbReference>
<dbReference type="AlphaFoldDB" id="W4G9X7"/>